<feature type="region of interest" description="Disordered" evidence="1">
    <location>
        <begin position="774"/>
        <end position="849"/>
    </location>
</feature>
<feature type="region of interest" description="Disordered" evidence="1">
    <location>
        <begin position="518"/>
        <end position="581"/>
    </location>
</feature>
<gene>
    <name evidence="2" type="ORF">MSAN_00325100</name>
</gene>
<evidence type="ECO:0000313" key="2">
    <source>
        <dbReference type="EMBL" id="KAF7374410.1"/>
    </source>
</evidence>
<reference evidence="2" key="1">
    <citation type="submission" date="2020-05" db="EMBL/GenBank/DDBJ databases">
        <title>Mycena genomes resolve the evolution of fungal bioluminescence.</title>
        <authorList>
            <person name="Tsai I.J."/>
        </authorList>
    </citation>
    <scope>NUCLEOTIDE SEQUENCE</scope>
    <source>
        <strain evidence="2">160909Yilan</strain>
    </source>
</reference>
<feature type="compositionally biased region" description="Basic and acidic residues" evidence="1">
    <location>
        <begin position="518"/>
        <end position="529"/>
    </location>
</feature>
<feature type="compositionally biased region" description="Basic and acidic residues" evidence="1">
    <location>
        <begin position="977"/>
        <end position="990"/>
    </location>
</feature>
<keyword evidence="3" id="KW-1185">Reference proteome</keyword>
<feature type="region of interest" description="Disordered" evidence="1">
    <location>
        <begin position="598"/>
        <end position="625"/>
    </location>
</feature>
<sequence>MQRLVGESSSIGIYGGAGGNGGGGGVQGGPGGPGLGPSVGGVQFVIQNLPTLDNAQQLAANAGLPGPSQAVAASSRLSAPGTGTAQSPHASPQHTSSSQVAIYSESRNYCSHLLRQGRGFPLYVPGPKVNLPPEYRRRGIAIGDVGRVNSEGSFDFFFNIYLPANHPINAYAPEDFVPLSPYDPIDVYHHEFEPGDFVSSPSVTEISSEFPEFPGGEFAFSCREPTGAVLTLPHGAHLEKLENLESMRRYAAEHAESWYKYVNGTRGRGLVNGNLYLVTGCEKPQSWGMASFHDVSLQNEFQLLFRPTAAADSGYRYRWQGIHCRRKQADPPLDDETPPNQTTFIHAFAISVGERIWEKLFGVEVCQPVDSSTFPDKSGRSFVPYGSQGSSSLWSFFTGGSAYNGGRQAPAAGFGNGIVTDAFPTPKIFHPSEIIHERIFREVPQATVVITHDDDWCDLFKDDGLKTQGQTLSELQQALLDRFQILEEDGAVFLKAKSDPTTSRNAATATVEELRPIHGHIDDCTREGDNQPNSTDNFRIHLDPATNLGDPPSPHSGHRERLSAYSDRSEPSSVDEWGSPRASDYDVFEYDAARISPVPRRNNRYGSGEESKDHSRDSSDFSIRVLSPPSIETPQLFQDVLLYPADADPHVPTNLDLLFPGSPISTQSCSSWGPHTTRVPTPNSAGLDQGFLTPEPGLRRTRSESSLHLLRHHQSRNIRLGPMLFSPESGGSDFMVDELSWSWPLDLFPSMRRHRRSKSVSTLEWQRVHHLGNKDIIHPDSPLSSTEDAPISRRSSFRSQTTTHSQLNPPFLLAVPPTARPDDVFLSPDPGLLHSSSDATSRRSHVRQLRSEDMRAASTLFSSKSGVSDLVQKSQFLSPVVRHQRRASSGSSAGLDDGFFYAGSGSSRPKSEVGLQPHLQLPSSRIQAPSRDNLQMGTEIQQRKSISPHLSPSITSAAESIFKQTKEDTYLISPKGKGKEVPTDQSDNRRASASSDISVLDAISLQSMPPAIKVEGPPPREGSDSSYDFCASLKDDEGDGRKEGDS</sequence>
<feature type="compositionally biased region" description="Low complexity" evidence="1">
    <location>
        <begin position="792"/>
        <end position="805"/>
    </location>
</feature>
<dbReference type="AlphaFoldDB" id="A0A8H7DHE1"/>
<feature type="compositionally biased region" description="Basic and acidic residues" evidence="1">
    <location>
        <begin position="607"/>
        <end position="619"/>
    </location>
</feature>
<feature type="compositionally biased region" description="Polar residues" evidence="1">
    <location>
        <begin position="669"/>
        <end position="686"/>
    </location>
</feature>
<evidence type="ECO:0000313" key="3">
    <source>
        <dbReference type="Proteomes" id="UP000623467"/>
    </source>
</evidence>
<dbReference type="Proteomes" id="UP000623467">
    <property type="component" value="Unassembled WGS sequence"/>
</dbReference>
<accession>A0A8H7DHE1</accession>
<feature type="region of interest" description="Disordered" evidence="1">
    <location>
        <begin position="969"/>
        <end position="1046"/>
    </location>
</feature>
<feature type="region of interest" description="Disordered" evidence="1">
    <location>
        <begin position="61"/>
        <end position="98"/>
    </location>
</feature>
<dbReference type="EMBL" id="JACAZH010000002">
    <property type="protein sequence ID" value="KAF7374410.1"/>
    <property type="molecule type" value="Genomic_DNA"/>
</dbReference>
<comment type="caution">
    <text evidence="2">The sequence shown here is derived from an EMBL/GenBank/DDBJ whole genome shotgun (WGS) entry which is preliminary data.</text>
</comment>
<dbReference type="OrthoDB" id="3222453at2759"/>
<evidence type="ECO:0000256" key="1">
    <source>
        <dbReference type="SAM" id="MobiDB-lite"/>
    </source>
</evidence>
<proteinExistence type="predicted"/>
<feature type="compositionally biased region" description="Basic and acidic residues" evidence="1">
    <location>
        <begin position="557"/>
        <end position="570"/>
    </location>
</feature>
<name>A0A8H7DHE1_9AGAR</name>
<organism evidence="2 3">
    <name type="scientific">Mycena sanguinolenta</name>
    <dbReference type="NCBI Taxonomy" id="230812"/>
    <lineage>
        <taxon>Eukaryota</taxon>
        <taxon>Fungi</taxon>
        <taxon>Dikarya</taxon>
        <taxon>Basidiomycota</taxon>
        <taxon>Agaricomycotina</taxon>
        <taxon>Agaricomycetes</taxon>
        <taxon>Agaricomycetidae</taxon>
        <taxon>Agaricales</taxon>
        <taxon>Marasmiineae</taxon>
        <taxon>Mycenaceae</taxon>
        <taxon>Mycena</taxon>
    </lineage>
</organism>
<feature type="compositionally biased region" description="Basic and acidic residues" evidence="1">
    <location>
        <begin position="1033"/>
        <end position="1046"/>
    </location>
</feature>
<feature type="region of interest" description="Disordered" evidence="1">
    <location>
        <begin position="669"/>
        <end position="697"/>
    </location>
</feature>
<protein>
    <submittedName>
        <fullName evidence="2">Pleiotropic drug resistance ABC transporter protein</fullName>
    </submittedName>
</protein>
<feature type="compositionally biased region" description="Polar residues" evidence="1">
    <location>
        <begin position="71"/>
        <end position="98"/>
    </location>
</feature>